<dbReference type="EMBL" id="ML737117">
    <property type="protein sequence ID" value="KAE8346053.1"/>
    <property type="molecule type" value="Genomic_DNA"/>
</dbReference>
<gene>
    <name evidence="1" type="ORF">BDV24DRAFT_91552</name>
</gene>
<proteinExistence type="predicted"/>
<dbReference type="Proteomes" id="UP000325558">
    <property type="component" value="Unassembled WGS sequence"/>
</dbReference>
<organism evidence="1">
    <name type="scientific">Aspergillus arachidicola</name>
    <dbReference type="NCBI Taxonomy" id="656916"/>
    <lineage>
        <taxon>Eukaryota</taxon>
        <taxon>Fungi</taxon>
        <taxon>Dikarya</taxon>
        <taxon>Ascomycota</taxon>
        <taxon>Pezizomycotina</taxon>
        <taxon>Eurotiomycetes</taxon>
        <taxon>Eurotiomycetidae</taxon>
        <taxon>Eurotiales</taxon>
        <taxon>Aspergillaceae</taxon>
        <taxon>Aspergillus</taxon>
        <taxon>Aspergillus subgen. Circumdati</taxon>
    </lineage>
</organism>
<sequence>MIFRNRYSRWPSGSSSFISSVASPPHHCLSAVVANEQFRCDRHSAVGATTDKCLCFCWSNPPGARVLCQIQWSCVGRSEFDTTDSWRMLMGSPHFQATGIMGQLSRASQAPQD</sequence>
<evidence type="ECO:0000313" key="1">
    <source>
        <dbReference type="EMBL" id="KAE8346053.1"/>
    </source>
</evidence>
<accession>A0A5N6YMD5</accession>
<reference evidence="1" key="1">
    <citation type="submission" date="2019-04" db="EMBL/GenBank/DDBJ databases">
        <title>Friends and foes A comparative genomics study of 23 Aspergillus species from section Flavi.</title>
        <authorList>
            <consortium name="DOE Joint Genome Institute"/>
            <person name="Kjaerbolling I."/>
            <person name="Vesth T."/>
            <person name="Frisvad J.C."/>
            <person name="Nybo J.L."/>
            <person name="Theobald S."/>
            <person name="Kildgaard S."/>
            <person name="Isbrandt T."/>
            <person name="Kuo A."/>
            <person name="Sato A."/>
            <person name="Lyhne E.K."/>
            <person name="Kogle M.E."/>
            <person name="Wiebenga A."/>
            <person name="Kun R.S."/>
            <person name="Lubbers R.J."/>
            <person name="Makela M.R."/>
            <person name="Barry K."/>
            <person name="Chovatia M."/>
            <person name="Clum A."/>
            <person name="Daum C."/>
            <person name="Haridas S."/>
            <person name="He G."/>
            <person name="LaButti K."/>
            <person name="Lipzen A."/>
            <person name="Mondo S."/>
            <person name="Riley R."/>
            <person name="Salamov A."/>
            <person name="Simmons B.A."/>
            <person name="Magnuson J.K."/>
            <person name="Henrissat B."/>
            <person name="Mortensen U.H."/>
            <person name="Larsen T.O."/>
            <person name="Devries R.P."/>
            <person name="Grigoriev I.V."/>
            <person name="Machida M."/>
            <person name="Baker S.E."/>
            <person name="Andersen M.R."/>
        </authorList>
    </citation>
    <scope>NUCLEOTIDE SEQUENCE</scope>
    <source>
        <strain evidence="1">CBS 117612</strain>
    </source>
</reference>
<name>A0A5N6YMD5_9EURO</name>
<protein>
    <submittedName>
        <fullName evidence="1">Uncharacterized protein</fullName>
    </submittedName>
</protein>
<dbReference type="AlphaFoldDB" id="A0A5N6YMD5"/>